<reference evidence="6" key="1">
    <citation type="journal article" date="2020" name="Front. Microbiol.">
        <title>Gene regulatory networks of Penicillium echinulatum 2HH and Penicillium oxalicum 114-2 inferred by a computational biology approach.</title>
        <authorList>
            <person name="Lenz A.R."/>
            <person name="Galan-Vasquez E."/>
            <person name="Balbinot E."/>
            <person name="De Abreu F.P."/>
            <person name="De Oliveira N.S."/>
            <person name="Da Rosa L.O."/>
            <person name="De Avila E Silva S."/>
            <person name="Camassola M."/>
            <person name="Dillon A.J.P."/>
            <person name="Perez-Rueda E."/>
        </authorList>
    </citation>
    <scope>NUCLEOTIDE SEQUENCE</scope>
    <source>
        <strain evidence="6">S1M29</strain>
    </source>
</reference>
<comment type="subcellular location">
    <subcellularLocation>
        <location evidence="1">Nucleus</location>
    </subcellularLocation>
</comment>
<feature type="compositionally biased region" description="Polar residues" evidence="4">
    <location>
        <begin position="1009"/>
        <end position="1019"/>
    </location>
</feature>
<evidence type="ECO:0000256" key="2">
    <source>
        <dbReference type="ARBA" id="ARBA00022448"/>
    </source>
</evidence>
<dbReference type="PANTHER" id="PTHR23193:SF23">
    <property type="entry name" value="NUCLEAR PORE COMPLEX PROTEIN NUP153"/>
    <property type="match status" value="1"/>
</dbReference>
<dbReference type="FunFam" id="2.130.10.10:FF:000645">
    <property type="entry name" value="Putative nuclear pore complex subunit Nup159"/>
    <property type="match status" value="1"/>
</dbReference>
<feature type="region of interest" description="Disordered" evidence="4">
    <location>
        <begin position="461"/>
        <end position="486"/>
    </location>
</feature>
<organism evidence="6 7">
    <name type="scientific">Penicillium ucsense</name>
    <dbReference type="NCBI Taxonomy" id="2839758"/>
    <lineage>
        <taxon>Eukaryota</taxon>
        <taxon>Fungi</taxon>
        <taxon>Dikarya</taxon>
        <taxon>Ascomycota</taxon>
        <taxon>Pezizomycotina</taxon>
        <taxon>Eurotiomycetes</taxon>
        <taxon>Eurotiomycetidae</taxon>
        <taxon>Eurotiales</taxon>
        <taxon>Aspergillaceae</taxon>
        <taxon>Penicillium</taxon>
    </lineage>
</organism>
<comment type="caution">
    <text evidence="6">The sequence shown here is derived from an EMBL/GenBank/DDBJ whole genome shotgun (WGS) entry which is preliminary data.</text>
</comment>
<keyword evidence="7" id="KW-1185">Reference proteome</keyword>
<feature type="compositionally biased region" description="Polar residues" evidence="4">
    <location>
        <begin position="572"/>
        <end position="590"/>
    </location>
</feature>
<evidence type="ECO:0000313" key="7">
    <source>
        <dbReference type="Proteomes" id="UP000631181"/>
    </source>
</evidence>
<dbReference type="PANTHER" id="PTHR23193">
    <property type="entry name" value="NUCLEAR PORE COMPLEX PROTEIN NUP"/>
    <property type="match status" value="1"/>
</dbReference>
<feature type="region of interest" description="Disordered" evidence="4">
    <location>
        <begin position="1465"/>
        <end position="1512"/>
    </location>
</feature>
<sequence>MAFSFASSSGPAGASAPTELAEIFTDEFGFKGVSGDISIRFLPSPWPQDALPAPTTSLLTVAQSKGIVVGAGPDCLVVATTHSVRSAIETSSQEESNKTKPFQPQSTIPLPARPTHVAFTASDDALMLATENASQITVFQTDTLLQGNVQPALSVQTNGATIRCLAPNPDPSSTLVALVTVNGELLIADLKAGNMVTGANGPALRNGVSCVAWSNKGKQLVAGMADGSAEQMTPDGTQKAQIPRPSDLEGECHVSSISWLENDIFFSVYTPNAPEDDMGIPASSYYMIIRQKQAPFLFQKLPEICPTIGFMMKRAPAFQFIARLRDYKPHLKDVLIVASTASADVGMVVRSEKALDDNPAGQFAVANVNDDVKRASIPLTESGDDTSVIGLSCDLSSSDKVPSPLPGEEIIETSSPLPALFALNNEGNMCAWWFIYTDAIRQNIPYSGLVSGSAQIPAQAAPSSLQPATPAMTQQQQPAAFGQSSFGSPSPFGASSLAKPKGSATFGTPSAMGATPFGKAAAPAFGSTSNLGSMTSPGFGKPSLGPSSGTAFGQTSSPGHGVAFGKSGFGAPSTSSPFGQSTTPAKSLLNSASGTSGGGFSSFSSGAGTGGGFAAFAAAKPTESPFAKASGDNAFAKTSSPSPFSSSNAFGETAFAKASSPSPFGAKPSGETAFPSAPSAAVKNPFGSSSGFGSASGFVLGSSFKGDGTAASDSKEPEKSSAGAMSLSGFGKSISLSNDSTGPTESMDDSEDKTAPAAAKSQPTAFFSPPPPKSSSDWGASPFGAKALQTKPASSPLATQTGSGFSIFGSSSAAPSQSPLQTKPRITSPLSTQSDVTATPQKGQIILSPTSSSVEAPLPPDSTTKTSYAPGDTSASSNVSKSSADDAPLPPDFALTRKSSAEEDAPLPPDFVSIGKSSKEVEDAPLPPDFTAKPIKTESPPPGVPEDVPEEAPLPPDPTTFKRDSTLSEDLEPVPDETDLESQDGDESDFSDIGEDLNQDEADAGESFSGFSDKSSTGGLFSGFSKGSNKDQTKQAPRALFGEISKGPVLPPPGPAIRSGREPYRSPSPNRASSQKGNLLLKKSDAFKVGSALASKKAALAQSTHRKGPLRKVSDAAREERVRAQAAALQRAEEEVLALSDDDEDERLRADLARPVEPVATLDPFLPHHDYTGDTAKPGVPGMIERLYRDINSMVDTLGINSRSMESFLLYQQPAQGSDQDTWVNILTSDNPSNILDEDLFLQDISIFEDVITAIGQTLDEQRLQGVEDKLNDCRELLTKDIVSLRAQFASIRKTLDALTDTGAILSAPLSAEQVTLQQDLRTTFTDLQGKLAELEQGVSMLRAKIADIPRPGGAGAASRKRPTVEAVSSTIATMMSMAESKSSDIDVLEAQLKRLGFDTSVSGSVSREGSPFTTPRKAVGRFPATPGSRGSVDGSAYHTPESAARGINFRASLNGSTKQSRLRSVDVAGPVAVREESSQWKTKNQRRKQLIGSLKDAMEKKEKRVRGVDDL</sequence>
<evidence type="ECO:0000256" key="1">
    <source>
        <dbReference type="ARBA" id="ARBA00004123"/>
    </source>
</evidence>
<dbReference type="GO" id="GO:0005643">
    <property type="term" value="C:nuclear pore"/>
    <property type="evidence" value="ECO:0007669"/>
    <property type="project" value="TreeGrafter"/>
</dbReference>
<accession>A0A8J8WFT1</accession>
<dbReference type="InterPro" id="IPR039462">
    <property type="entry name" value="Nup159/Nup146_N"/>
</dbReference>
<protein>
    <recommendedName>
        <fullName evidence="5">Nucleoporin Nup159/Nup146 N-terminal domain-containing protein</fullName>
    </recommendedName>
</protein>
<evidence type="ECO:0000256" key="3">
    <source>
        <dbReference type="ARBA" id="ARBA00023242"/>
    </source>
</evidence>
<evidence type="ECO:0000259" key="5">
    <source>
        <dbReference type="Pfam" id="PF16755"/>
    </source>
</evidence>
<gene>
    <name evidence="6" type="ORF">PECM_002032</name>
</gene>
<dbReference type="OrthoDB" id="248320at2759"/>
<feature type="compositionally biased region" description="Basic and acidic residues" evidence="4">
    <location>
        <begin position="1497"/>
        <end position="1512"/>
    </location>
</feature>
<proteinExistence type="predicted"/>
<evidence type="ECO:0000313" key="6">
    <source>
        <dbReference type="EMBL" id="KAF7712850.1"/>
    </source>
</evidence>
<dbReference type="InterPro" id="IPR026054">
    <property type="entry name" value="Nucleoporin"/>
</dbReference>
<feature type="compositionally biased region" description="Polar residues" evidence="4">
    <location>
        <begin position="1067"/>
        <end position="1077"/>
    </location>
</feature>
<feature type="compositionally biased region" description="Acidic residues" evidence="4">
    <location>
        <begin position="967"/>
        <end position="1004"/>
    </location>
</feature>
<name>A0A8J8WFT1_9EURO</name>
<dbReference type="GO" id="GO:0017056">
    <property type="term" value="F:structural constituent of nuclear pore"/>
    <property type="evidence" value="ECO:0007669"/>
    <property type="project" value="TreeGrafter"/>
</dbReference>
<feature type="domain" description="Nucleoporin Nup159/Nup146 N-terminal" evidence="5">
    <location>
        <begin position="52"/>
        <end position="429"/>
    </location>
</feature>
<dbReference type="EMBL" id="WIWV01000147">
    <property type="protein sequence ID" value="KAF7712850.1"/>
    <property type="molecule type" value="Genomic_DNA"/>
</dbReference>
<dbReference type="Pfam" id="PF16755">
    <property type="entry name" value="Beta-prop_NUP159_NUP214"/>
    <property type="match status" value="1"/>
</dbReference>
<evidence type="ECO:0000256" key="4">
    <source>
        <dbReference type="SAM" id="MobiDB-lite"/>
    </source>
</evidence>
<keyword evidence="2" id="KW-0813">Transport</keyword>
<feature type="compositionally biased region" description="Polar residues" evidence="4">
    <location>
        <begin position="820"/>
        <end position="854"/>
    </location>
</feature>
<feature type="region of interest" description="Disordered" evidence="4">
    <location>
        <begin position="657"/>
        <end position="680"/>
    </location>
</feature>
<dbReference type="InterPro" id="IPR015943">
    <property type="entry name" value="WD40/YVTN_repeat-like_dom_sf"/>
</dbReference>
<dbReference type="Gene3D" id="2.130.10.10">
    <property type="entry name" value="YVTN repeat-like/Quinoprotein amine dehydrogenase"/>
    <property type="match status" value="1"/>
</dbReference>
<dbReference type="GO" id="GO:0008139">
    <property type="term" value="F:nuclear localization sequence binding"/>
    <property type="evidence" value="ECO:0007669"/>
    <property type="project" value="TreeGrafter"/>
</dbReference>
<keyword evidence="3" id="KW-0539">Nucleus</keyword>
<dbReference type="GO" id="GO:0006606">
    <property type="term" value="P:protein import into nucleus"/>
    <property type="evidence" value="ECO:0007669"/>
    <property type="project" value="TreeGrafter"/>
</dbReference>
<feature type="region of interest" description="Disordered" evidence="4">
    <location>
        <begin position="87"/>
        <end position="111"/>
    </location>
</feature>
<feature type="compositionally biased region" description="Polar residues" evidence="4">
    <location>
        <begin position="230"/>
        <end position="240"/>
    </location>
</feature>
<feature type="region of interest" description="Disordered" evidence="4">
    <location>
        <begin position="561"/>
        <end position="590"/>
    </location>
</feature>
<feature type="region of interest" description="Disordered" evidence="4">
    <location>
        <begin position="1404"/>
        <end position="1439"/>
    </location>
</feature>
<dbReference type="Proteomes" id="UP000631181">
    <property type="component" value="Unassembled WGS sequence"/>
</dbReference>
<feature type="compositionally biased region" description="Polar residues" evidence="4">
    <location>
        <begin position="1404"/>
        <end position="1414"/>
    </location>
</feature>
<dbReference type="SUPFAM" id="SSF117289">
    <property type="entry name" value="Nucleoporin domain"/>
    <property type="match status" value="1"/>
</dbReference>
<feature type="compositionally biased region" description="Low complexity" evidence="4">
    <location>
        <begin position="872"/>
        <end position="887"/>
    </location>
</feature>
<feature type="compositionally biased region" description="Polar residues" evidence="4">
    <location>
        <begin position="87"/>
        <end position="108"/>
    </location>
</feature>
<feature type="region of interest" description="Disordered" evidence="4">
    <location>
        <begin position="228"/>
        <end position="247"/>
    </location>
</feature>
<feature type="region of interest" description="Disordered" evidence="4">
    <location>
        <begin position="706"/>
        <end position="1079"/>
    </location>
</feature>
<feature type="region of interest" description="Disordered" evidence="4">
    <location>
        <begin position="1098"/>
        <end position="1117"/>
    </location>
</feature>
<feature type="compositionally biased region" description="Polar residues" evidence="4">
    <location>
        <begin position="734"/>
        <end position="744"/>
    </location>
</feature>
<dbReference type="GO" id="GO:0006405">
    <property type="term" value="P:RNA export from nucleus"/>
    <property type="evidence" value="ECO:0007669"/>
    <property type="project" value="TreeGrafter"/>
</dbReference>
<feature type="compositionally biased region" description="Low complexity" evidence="4">
    <location>
        <begin position="799"/>
        <end position="819"/>
    </location>
</feature>